<dbReference type="PANTHER" id="PTHR43399">
    <property type="entry name" value="SUBTILISIN-RELATED"/>
    <property type="match status" value="1"/>
</dbReference>
<dbReference type="PROSITE" id="PS51892">
    <property type="entry name" value="SUBTILASE"/>
    <property type="match status" value="1"/>
</dbReference>
<dbReference type="GO" id="GO:0004553">
    <property type="term" value="F:hydrolase activity, hydrolyzing O-glycosyl compounds"/>
    <property type="evidence" value="ECO:0007669"/>
    <property type="project" value="UniProtKB-ARBA"/>
</dbReference>
<dbReference type="RefSeq" id="WP_170830160.1">
    <property type="nucleotide sequence ID" value="NZ_FMYP01000082.1"/>
</dbReference>
<feature type="non-terminal residue" evidence="9">
    <location>
        <position position="1899"/>
    </location>
</feature>
<dbReference type="Pfam" id="PF00431">
    <property type="entry name" value="CUB"/>
    <property type="match status" value="1"/>
</dbReference>
<keyword evidence="3 6" id="KW-0378">Hydrolase</keyword>
<dbReference type="PROSITE" id="PS01180">
    <property type="entry name" value="CUB"/>
    <property type="match status" value="1"/>
</dbReference>
<evidence type="ECO:0000256" key="2">
    <source>
        <dbReference type="ARBA" id="ARBA00022670"/>
    </source>
</evidence>
<dbReference type="Proteomes" id="UP000199452">
    <property type="component" value="Unassembled WGS sequence"/>
</dbReference>
<feature type="signal peptide" evidence="7">
    <location>
        <begin position="1"/>
        <end position="19"/>
    </location>
</feature>
<name>A0A1G6RVV4_9BACT</name>
<dbReference type="PROSITE" id="PS00138">
    <property type="entry name" value="SUBTILASE_SER"/>
    <property type="match status" value="1"/>
</dbReference>
<dbReference type="SUPFAM" id="SSF49854">
    <property type="entry name" value="Spermadhesin, CUB domain"/>
    <property type="match status" value="1"/>
</dbReference>
<dbReference type="InterPro" id="IPR000859">
    <property type="entry name" value="CUB_dom"/>
</dbReference>
<dbReference type="InterPro" id="IPR035914">
    <property type="entry name" value="Sperma_CUB_dom_sf"/>
</dbReference>
<dbReference type="Pfam" id="PF00082">
    <property type="entry name" value="Peptidase_S8"/>
    <property type="match status" value="1"/>
</dbReference>
<feature type="domain" description="CUB" evidence="8">
    <location>
        <begin position="1127"/>
        <end position="1233"/>
    </location>
</feature>
<dbReference type="SUPFAM" id="SSF52743">
    <property type="entry name" value="Subtilisin-like"/>
    <property type="match status" value="1"/>
</dbReference>
<dbReference type="Gene3D" id="2.60.120.290">
    <property type="entry name" value="Spermadhesin, CUB domain"/>
    <property type="match status" value="1"/>
</dbReference>
<evidence type="ECO:0000313" key="10">
    <source>
        <dbReference type="Proteomes" id="UP000199452"/>
    </source>
</evidence>
<dbReference type="InterPro" id="IPR013783">
    <property type="entry name" value="Ig-like_fold"/>
</dbReference>
<dbReference type="InterPro" id="IPR000209">
    <property type="entry name" value="Peptidase_S8/S53_dom"/>
</dbReference>
<evidence type="ECO:0000256" key="4">
    <source>
        <dbReference type="ARBA" id="ARBA00022825"/>
    </source>
</evidence>
<proteinExistence type="inferred from homology"/>
<protein>
    <submittedName>
        <fullName evidence="9">Serine protease, subtilisin family</fullName>
    </submittedName>
</protein>
<keyword evidence="4 6" id="KW-0720">Serine protease</keyword>
<accession>A0A1G6RVV4</accession>
<dbReference type="InterPro" id="IPR023828">
    <property type="entry name" value="Peptidase_S8_Ser-AS"/>
</dbReference>
<dbReference type="PANTHER" id="PTHR43399:SF4">
    <property type="entry name" value="CELL WALL-ASSOCIATED PROTEASE"/>
    <property type="match status" value="1"/>
</dbReference>
<keyword evidence="2 6" id="KW-0645">Protease</keyword>
<evidence type="ECO:0000256" key="6">
    <source>
        <dbReference type="PROSITE-ProRule" id="PRU01240"/>
    </source>
</evidence>
<evidence type="ECO:0000256" key="5">
    <source>
        <dbReference type="ARBA" id="ARBA00023157"/>
    </source>
</evidence>
<dbReference type="Gene3D" id="2.60.120.200">
    <property type="match status" value="1"/>
</dbReference>
<dbReference type="InterPro" id="IPR015500">
    <property type="entry name" value="Peptidase_S8_subtilisin-rel"/>
</dbReference>
<dbReference type="STRING" id="1640674.SAMN05216323_10821"/>
<dbReference type="PRINTS" id="PR00723">
    <property type="entry name" value="SUBTILISIN"/>
</dbReference>
<dbReference type="Gene3D" id="3.40.50.200">
    <property type="entry name" value="Peptidase S8/S53 domain"/>
    <property type="match status" value="1"/>
</dbReference>
<dbReference type="Gene3D" id="2.60.40.10">
    <property type="entry name" value="Immunoglobulins"/>
    <property type="match status" value="1"/>
</dbReference>
<dbReference type="Pfam" id="PF07705">
    <property type="entry name" value="CARDB"/>
    <property type="match status" value="1"/>
</dbReference>
<feature type="active site" description="Charge relay system" evidence="6">
    <location>
        <position position="445"/>
    </location>
</feature>
<evidence type="ECO:0000256" key="7">
    <source>
        <dbReference type="SAM" id="SignalP"/>
    </source>
</evidence>
<comment type="similarity">
    <text evidence="1 6">Belongs to the peptidase S8 family.</text>
</comment>
<dbReference type="GO" id="GO:0005975">
    <property type="term" value="P:carbohydrate metabolic process"/>
    <property type="evidence" value="ECO:0007669"/>
    <property type="project" value="UniProtKB-ARBA"/>
</dbReference>
<dbReference type="SUPFAM" id="SSF49899">
    <property type="entry name" value="Concanavalin A-like lectins/glucanases"/>
    <property type="match status" value="1"/>
</dbReference>
<reference evidence="9 10" key="1">
    <citation type="submission" date="2016-09" db="EMBL/GenBank/DDBJ databases">
        <authorList>
            <person name="Capua I."/>
            <person name="De Benedictis P."/>
            <person name="Joannis T."/>
            <person name="Lombin L.H."/>
            <person name="Cattoli G."/>
        </authorList>
    </citation>
    <scope>NUCLEOTIDE SEQUENCE [LARGE SCALE GENOMIC DNA]</scope>
    <source>
        <strain evidence="9 10">A7P-90m</strain>
    </source>
</reference>
<dbReference type="InterPro" id="IPR036852">
    <property type="entry name" value="Peptidase_S8/S53_dom_sf"/>
</dbReference>
<dbReference type="GO" id="GO:0006508">
    <property type="term" value="P:proteolysis"/>
    <property type="evidence" value="ECO:0007669"/>
    <property type="project" value="UniProtKB-KW"/>
</dbReference>
<dbReference type="SUPFAM" id="SSF49785">
    <property type="entry name" value="Galactose-binding domain-like"/>
    <property type="match status" value="1"/>
</dbReference>
<sequence length="1899" mass="202564">MKKFLLLLTLVTTVGVGWAQRHNPNQYRVTLNENSVTLPANFQDVRKGLKAKGVTTAPSQVNHFIMQFNSLPTVAEQKQLKEQGITLLNYLQGYAYYVSVSSRFYSISRSASKNIRSFIPIKPEYKIRQDLAKGNVPDYAKAGIDIVKVDVTYFKDVDETTVAAAISKLKITSVKMMGKFHMFSAEVSISNLATLSSLDWVMNIEPIAPPSVLDNDHGKSLHRANVLSSSIPGLGYGLTGKGVKIGLWDGDVYNHRDFNDRLVVREFESHRSDHGTHTGGTITGAGLLDPRATGMAPEAQLYAWNFNVQSNGLAVPNERLLALDNDGIEITSNSWGYNVTACPNPYAYNSTDHNEDLIAGWYPYFLYVFSAGNNQSICPGGFNTTSKNMKNSLMVAAVDELDGMSYFSSFGPSEDGRLIPNISGDGVDVYSTFFDNGYGLMSGTSMATPGVAGTMALVYQRYKDTHGGQQPASSLMRGLACNTAHDLGNFGPDYKYGFGEINGLRAVSVMEQNHYFIDTVSQGNTYTKDITVPSGAVGLKVMLSWTDPTGTVGASRILVNDLDLSVSNGGSITLPWVLDPANPSATAVRDYDGLNNLEQVTFSNPTAGTYTIGVDGFEIADGVQEFAVVYDIIMPTLKLTYPIGGENLSPGSEGVIRWDCEGYSNTFTIEYSADGGVNYSVIASNIPSSVRSYLWTLPAGTSSNAKIRISNGSVLNATKGVFNVMPVPQNIKVGSAQCGGAGPFALTWDVVANAKYEVLKLNGQVYEHLADVASNSYDITGITQSNNNWYCVRAIDLTTGAISERSLAVTVNPTVAVSTLPFIENFESQKTDNFYFTSVLGQGNVRYVNNAQKYGIRLEGTSGPTTAWLAGTDAACFTNNPNFVVKASICNIDATSLAGKNFRLKFDYRQKYRTAAGTSYFRVRVNGDILTNTDGTQIYGATNQVSYKSVYYDLAAYAGMASVVVEFEAVCKTNYTTYVNTSGNYDFSLDTYDVGDFVTIDNIEFLEPLSDMALTSLTVGAGNTAAETITVKVKNLSGEIVSDVPVSYTVNGGAVVSEVVPGPIAPIAEATYAFTQTADFSVGGVYSVVAAANWPNDPIASNNSMTAYKANNGTDILIGTGTPTTTCDGWLVDNAGRYADYAVSQTKTHRFIPGTAGKNVKITFTEFATEEGYDFVYVYNGNSTSAANLLGKFAGSALPPSITSSSANGNLTIKFTSDFDVNDMGFVAHIECVDKPAVDAAVTAITAPTASGIKTTTETVTFTLFNYGLTALTTYDMYYQIDNNTPVIESVTTDNIASATSLVKSFAVKADLSIAATYALKVWVVAVGDAIAENDSTTVSVVSLASTADAGVSAILTIRPSRVGTSTIAATIKNFGTTSISNFDVAYAINGDAEVVQAVVGPIAAGATSAITFTTKADFTAANNYNVDIYTKLAGDVLATNDTMSTQVVVVAPSALNVVGSFYGGLNVATASAIPAVDLVNNYTIEAWVNLSDPTNYGNIFNKTNVILDYTTTYGVAFYGTNSYLLRVTGATSSFIRYVPNSVKKGTWQHVALTVSSTNVYTLYIDGVAQTWTVYSGAAVATKTNSSNPISIGNRASDLLRPVNGLIDEVRVWNSCLDQSTISGNMMTDYAANTAGLLAYYKIKEGAGSYLFDYSSNDNTAIISGADVSGMGDGKFWNAPGLLLKNFNFTGEKVPTTFDANTNTFTSIMDAADLSALTANFTPSQQSVIMIGAAVQTSGSVLDFTSGTKNYTAEGFGFNTGISQNYTVNVSNDLSSACDLTAYSFETADNAGLLSSIVLDGSGNNFYKKVSSSLDLTALKALFTISPQATLAINNVAQANPQSSVVDYSSPVMVTVVSRNGRDFKNYSITVDARSSSADLTAFSIPLEQVGTTTIDAVN</sequence>
<evidence type="ECO:0000256" key="3">
    <source>
        <dbReference type="ARBA" id="ARBA00022801"/>
    </source>
</evidence>
<dbReference type="CDD" id="cd00041">
    <property type="entry name" value="CUB"/>
    <property type="match status" value="1"/>
</dbReference>
<dbReference type="GO" id="GO:0004252">
    <property type="term" value="F:serine-type endopeptidase activity"/>
    <property type="evidence" value="ECO:0007669"/>
    <property type="project" value="UniProtKB-UniRule"/>
</dbReference>
<dbReference type="EMBL" id="FMYP01000082">
    <property type="protein sequence ID" value="SDD08583.1"/>
    <property type="molecule type" value="Genomic_DNA"/>
</dbReference>
<feature type="chain" id="PRO_5011597126" evidence="7">
    <location>
        <begin position="20"/>
        <end position="1899"/>
    </location>
</feature>
<evidence type="ECO:0000313" key="9">
    <source>
        <dbReference type="EMBL" id="SDD08583.1"/>
    </source>
</evidence>
<dbReference type="InterPro" id="IPR051048">
    <property type="entry name" value="Peptidase_S8/S53_subtilisin"/>
</dbReference>
<keyword evidence="10" id="KW-1185">Reference proteome</keyword>
<dbReference type="InterPro" id="IPR013320">
    <property type="entry name" value="ConA-like_dom_sf"/>
</dbReference>
<keyword evidence="5" id="KW-1015">Disulfide bond</keyword>
<dbReference type="InterPro" id="IPR008979">
    <property type="entry name" value="Galactose-bd-like_sf"/>
</dbReference>
<dbReference type="Pfam" id="PF13385">
    <property type="entry name" value="Laminin_G_3"/>
    <property type="match status" value="1"/>
</dbReference>
<dbReference type="InterPro" id="IPR007280">
    <property type="entry name" value="Peptidase_C_arc/bac"/>
</dbReference>
<dbReference type="SMART" id="SM00042">
    <property type="entry name" value="CUB"/>
    <property type="match status" value="1"/>
</dbReference>
<dbReference type="Gene3D" id="2.60.120.380">
    <property type="match status" value="1"/>
</dbReference>
<dbReference type="InterPro" id="IPR011635">
    <property type="entry name" value="CARDB"/>
</dbReference>
<gene>
    <name evidence="9" type="ORF">SAMN05216323_10821</name>
</gene>
<evidence type="ECO:0000256" key="1">
    <source>
        <dbReference type="ARBA" id="ARBA00011073"/>
    </source>
</evidence>
<dbReference type="Pfam" id="PF04151">
    <property type="entry name" value="PPC"/>
    <property type="match status" value="1"/>
</dbReference>
<evidence type="ECO:0000259" key="8">
    <source>
        <dbReference type="PROSITE" id="PS01180"/>
    </source>
</evidence>
<keyword evidence="7" id="KW-0732">Signal</keyword>
<organism evidence="9 10">
    <name type="scientific">Williamwhitmania taraxaci</name>
    <dbReference type="NCBI Taxonomy" id="1640674"/>
    <lineage>
        <taxon>Bacteria</taxon>
        <taxon>Pseudomonadati</taxon>
        <taxon>Bacteroidota</taxon>
        <taxon>Bacteroidia</taxon>
        <taxon>Bacteroidales</taxon>
        <taxon>Williamwhitmaniaceae</taxon>
        <taxon>Williamwhitmania</taxon>
    </lineage>
</organism>
<feature type="active site" description="Charge relay system" evidence="6">
    <location>
        <position position="274"/>
    </location>
</feature>
<dbReference type="Gene3D" id="2.60.40.2340">
    <property type="match status" value="1"/>
</dbReference>
<feature type="active site" description="Charge relay system" evidence="6">
    <location>
        <position position="249"/>
    </location>
</feature>